<feature type="domain" description="PH" evidence="4">
    <location>
        <begin position="103"/>
        <end position="203"/>
    </location>
</feature>
<dbReference type="GeneID" id="20239777"/>
<gene>
    <name evidence="5" type="ORF">LOTGIDRAFT_164583</name>
</gene>
<dbReference type="HOGENOM" id="CLU_020335_0_0_1"/>
<accession>V4BM15</accession>
<name>V4BM15_LOTGI</name>
<dbReference type="SUPFAM" id="SSF50729">
    <property type="entry name" value="PH domain-like"/>
    <property type="match status" value="1"/>
</dbReference>
<dbReference type="InterPro" id="IPR043129">
    <property type="entry name" value="ATPase_NBD"/>
</dbReference>
<dbReference type="Gene3D" id="3.90.640.10">
    <property type="entry name" value="Actin, Chain A, domain 4"/>
    <property type="match status" value="1"/>
</dbReference>
<dbReference type="KEGG" id="lgi:LOTGIDRAFT_164583"/>
<dbReference type="AlphaFoldDB" id="V4BM15"/>
<feature type="compositionally biased region" description="Polar residues" evidence="3">
    <location>
        <begin position="1"/>
        <end position="14"/>
    </location>
</feature>
<keyword evidence="6" id="KW-1185">Reference proteome</keyword>
<dbReference type="OMA" id="GKSHIRM"/>
<dbReference type="CDD" id="cd10169">
    <property type="entry name" value="ASKHA_NBD_actin-like"/>
    <property type="match status" value="1"/>
</dbReference>
<dbReference type="Proteomes" id="UP000030746">
    <property type="component" value="Unassembled WGS sequence"/>
</dbReference>
<comment type="similarity">
    <text evidence="2">Belongs to the actin family.</text>
</comment>
<feature type="compositionally biased region" description="Basic and acidic residues" evidence="3">
    <location>
        <begin position="39"/>
        <end position="55"/>
    </location>
</feature>
<dbReference type="PANTHER" id="PTHR11937">
    <property type="entry name" value="ACTIN"/>
    <property type="match status" value="1"/>
</dbReference>
<dbReference type="InterPro" id="IPR001849">
    <property type="entry name" value="PH_domain"/>
</dbReference>
<evidence type="ECO:0000256" key="3">
    <source>
        <dbReference type="SAM" id="MobiDB-lite"/>
    </source>
</evidence>
<dbReference type="Pfam" id="PF00022">
    <property type="entry name" value="Actin"/>
    <property type="match status" value="1"/>
</dbReference>
<evidence type="ECO:0000313" key="5">
    <source>
        <dbReference type="EMBL" id="ESO89889.1"/>
    </source>
</evidence>
<evidence type="ECO:0000256" key="2">
    <source>
        <dbReference type="RuleBase" id="RU000487"/>
    </source>
</evidence>
<dbReference type="Gene3D" id="3.30.420.40">
    <property type="match status" value="2"/>
</dbReference>
<feature type="compositionally biased region" description="Polar residues" evidence="3">
    <location>
        <begin position="25"/>
        <end position="37"/>
    </location>
</feature>
<dbReference type="CTD" id="20239777"/>
<organism evidence="5 6">
    <name type="scientific">Lottia gigantea</name>
    <name type="common">Giant owl limpet</name>
    <dbReference type="NCBI Taxonomy" id="225164"/>
    <lineage>
        <taxon>Eukaryota</taxon>
        <taxon>Metazoa</taxon>
        <taxon>Spiralia</taxon>
        <taxon>Lophotrochozoa</taxon>
        <taxon>Mollusca</taxon>
        <taxon>Gastropoda</taxon>
        <taxon>Patellogastropoda</taxon>
        <taxon>Lottioidea</taxon>
        <taxon>Lottiidae</taxon>
        <taxon>Lottia</taxon>
    </lineage>
</organism>
<dbReference type="Gene3D" id="2.30.29.30">
    <property type="entry name" value="Pleckstrin-homology domain (PH domain)/Phosphotyrosine-binding domain (PTB)"/>
    <property type="match status" value="1"/>
</dbReference>
<dbReference type="RefSeq" id="XP_009059364.1">
    <property type="nucleotide sequence ID" value="XM_009061116.1"/>
</dbReference>
<evidence type="ECO:0000313" key="6">
    <source>
        <dbReference type="Proteomes" id="UP000030746"/>
    </source>
</evidence>
<proteinExistence type="inferred from homology"/>
<protein>
    <recommendedName>
        <fullName evidence="4">PH domain-containing protein</fullName>
    </recommendedName>
</protein>
<feature type="region of interest" description="Disordered" evidence="3">
    <location>
        <begin position="1"/>
        <end position="63"/>
    </location>
</feature>
<dbReference type="PROSITE" id="PS50003">
    <property type="entry name" value="PH_DOMAIN"/>
    <property type="match status" value="1"/>
</dbReference>
<dbReference type="SMART" id="SM00233">
    <property type="entry name" value="PH"/>
    <property type="match status" value="1"/>
</dbReference>
<evidence type="ECO:0000259" key="4">
    <source>
        <dbReference type="PROSITE" id="PS50003"/>
    </source>
</evidence>
<dbReference type="SUPFAM" id="SSF53067">
    <property type="entry name" value="Actin-like ATPase domain"/>
    <property type="match status" value="2"/>
</dbReference>
<sequence length="603" mass="68314">MKAAENQSQINGQEKLSENVPLQKLNITSVSSKATNQSDDDKPKHPPINLKKDFTNGETGEDDDFVEVTPRMNLISWDPVKLLKKLYHVKLIEETAEDISYQYVSMEGFMEKLPMNKKKATLLKTWKRRFFKAKDGWLHYYESSNRDRPSDSLQLMGGKILEMTDLGSRILGIDDGRGKFLMVRVPSDKEYGQWKLALDSQIADNTKAGYLQPVLYANPHPKKKVLVVDMGSSAIRAGLLGEQASLPQLFFPCVASVNKTTGDIIVGADAYKPENRSNSNLVYPVHPSNKIDKFTIDWKVIKVLFQKIFTELKINPSQHWVMLSTPQSLGDNLKEGLMEVFINQYNMCGVCMVQQSLLSLYSYKATSGIIVDIGQRIEILPIYDGFVISGGVSRLPYGSDKIQNSLTQSLLENNYSFQSTIEQLIVKYIMEQSCYVASHYKNELSECKNADNKISTTVKLDGFDLPPTAYSEVKYDEGRFKSTEGLFDTDMWEMDFPNLHKLVFQAIQMCPMDNRRHMYRAIYLSGGVTMLPGFADRFKIELTKLAPPGVPIEVHASQNRYHAAYIGACSVAGMNEFEMMCIDKNQWKTEGKKAFRKWQAPTA</sequence>
<dbReference type="OrthoDB" id="337660at2759"/>
<evidence type="ECO:0000256" key="1">
    <source>
        <dbReference type="ARBA" id="ARBA00003520"/>
    </source>
</evidence>
<dbReference type="EMBL" id="KB202518">
    <property type="protein sequence ID" value="ESO89889.1"/>
    <property type="molecule type" value="Genomic_DNA"/>
</dbReference>
<dbReference type="InterPro" id="IPR011993">
    <property type="entry name" value="PH-like_dom_sf"/>
</dbReference>
<dbReference type="InterPro" id="IPR004000">
    <property type="entry name" value="Actin"/>
</dbReference>
<dbReference type="SMART" id="SM00268">
    <property type="entry name" value="ACTIN"/>
    <property type="match status" value="1"/>
</dbReference>
<dbReference type="STRING" id="225164.V4BM15"/>
<comment type="function">
    <text evidence="1">Actins are highly conserved proteins that are involved in various types of cell motility and are ubiquitously expressed in all eukaryotic cells.</text>
</comment>
<reference evidence="5 6" key="1">
    <citation type="journal article" date="2013" name="Nature">
        <title>Insights into bilaterian evolution from three spiralian genomes.</title>
        <authorList>
            <person name="Simakov O."/>
            <person name="Marletaz F."/>
            <person name="Cho S.J."/>
            <person name="Edsinger-Gonzales E."/>
            <person name="Havlak P."/>
            <person name="Hellsten U."/>
            <person name="Kuo D.H."/>
            <person name="Larsson T."/>
            <person name="Lv J."/>
            <person name="Arendt D."/>
            <person name="Savage R."/>
            <person name="Osoegawa K."/>
            <person name="de Jong P."/>
            <person name="Grimwood J."/>
            <person name="Chapman J.A."/>
            <person name="Shapiro H."/>
            <person name="Aerts A."/>
            <person name="Otillar R.P."/>
            <person name="Terry A.Y."/>
            <person name="Boore J.L."/>
            <person name="Grigoriev I.V."/>
            <person name="Lindberg D.R."/>
            <person name="Seaver E.C."/>
            <person name="Weisblat D.A."/>
            <person name="Putnam N.H."/>
            <person name="Rokhsar D.S."/>
        </authorList>
    </citation>
    <scope>NUCLEOTIDE SEQUENCE [LARGE SCALE GENOMIC DNA]</scope>
</reference>